<comment type="caution">
    <text evidence="1">The sequence shown here is derived from an EMBL/GenBank/DDBJ whole genome shotgun (WGS) entry which is preliminary data.</text>
</comment>
<gene>
    <name evidence="1" type="ORF">DF185_05835</name>
</gene>
<keyword evidence="2" id="KW-1185">Reference proteome</keyword>
<dbReference type="EMBL" id="QFLI01000002">
    <property type="protein sequence ID" value="PXY02164.1"/>
    <property type="molecule type" value="Genomic_DNA"/>
</dbReference>
<dbReference type="Proteomes" id="UP000248079">
    <property type="component" value="Unassembled WGS sequence"/>
</dbReference>
<name>A0A2V4ADP3_9BACT</name>
<accession>A0A2V4ADP3</accession>
<proteinExistence type="predicted"/>
<evidence type="ECO:0000313" key="2">
    <source>
        <dbReference type="Proteomes" id="UP000248079"/>
    </source>
</evidence>
<reference evidence="1 2" key="1">
    <citation type="submission" date="2018-05" db="EMBL/GenBank/DDBJ databases">
        <title>Marinifilum breve JC075T sp. nov., a marine bacterium isolated from Yongle Blue Hole in the South China Sea.</title>
        <authorList>
            <person name="Fu T."/>
        </authorList>
    </citation>
    <scope>NUCLEOTIDE SEQUENCE [LARGE SCALE GENOMIC DNA]</scope>
    <source>
        <strain evidence="1 2">JC075</strain>
    </source>
</reference>
<organism evidence="1 2">
    <name type="scientific">Marinifilum breve</name>
    <dbReference type="NCBI Taxonomy" id="2184082"/>
    <lineage>
        <taxon>Bacteria</taxon>
        <taxon>Pseudomonadati</taxon>
        <taxon>Bacteroidota</taxon>
        <taxon>Bacteroidia</taxon>
        <taxon>Marinilabiliales</taxon>
        <taxon>Marinifilaceae</taxon>
    </lineage>
</organism>
<dbReference type="AlphaFoldDB" id="A0A2V4ADP3"/>
<dbReference type="RefSeq" id="WP_110359798.1">
    <property type="nucleotide sequence ID" value="NZ_QFLI01000002.1"/>
</dbReference>
<evidence type="ECO:0000313" key="1">
    <source>
        <dbReference type="EMBL" id="PXY02164.1"/>
    </source>
</evidence>
<protein>
    <submittedName>
        <fullName evidence="1">Uncharacterized protein</fullName>
    </submittedName>
</protein>
<dbReference type="OrthoDB" id="1116637at2"/>
<sequence>MPYLVYPRSDLGRLKLLDRVTVTASNDAELGKGFLPAELLTDIETQKSAYQSVYDKFNASLSTKSKEVREKQECFSKLDLYVRDFFDVLKRRTIRLEHPAEILRFYNVAINGELPDFRKDEDLLKTSENIVKGDVNAIAAGFPAMANPSAEEIGDVLTASQKEMAEIVPADRAYEMVQKELDQMREPIDDLIREIADYIQFAVRKDKSSNVRRKMRTYGFRYQYLKNEPQDEEEVETETAENK</sequence>